<feature type="transmembrane region" description="Helical" evidence="11">
    <location>
        <begin position="235"/>
        <end position="258"/>
    </location>
</feature>
<gene>
    <name evidence="12" type="ORF">BGW36DRAFT_440768</name>
</gene>
<dbReference type="Gene3D" id="1.20.1080.10">
    <property type="entry name" value="Glycerol uptake facilitator protein"/>
    <property type="match status" value="1"/>
</dbReference>
<feature type="transmembrane region" description="Helical" evidence="11">
    <location>
        <begin position="122"/>
        <end position="147"/>
    </location>
</feature>
<feature type="transmembrane region" description="Helical" evidence="11">
    <location>
        <begin position="167"/>
        <end position="186"/>
    </location>
</feature>
<dbReference type="RefSeq" id="XP_046066267.1">
    <property type="nucleotide sequence ID" value="XM_046221537.1"/>
</dbReference>
<evidence type="ECO:0000256" key="7">
    <source>
        <dbReference type="ARBA" id="ARBA00023180"/>
    </source>
</evidence>
<name>A0AAD4KEU6_9EURO</name>
<feature type="compositionally biased region" description="Polar residues" evidence="10">
    <location>
        <begin position="312"/>
        <end position="332"/>
    </location>
</feature>
<feature type="region of interest" description="Disordered" evidence="10">
    <location>
        <begin position="288"/>
        <end position="342"/>
    </location>
</feature>
<keyword evidence="4" id="KW-0677">Repeat</keyword>
<proteinExistence type="inferred from homology"/>
<comment type="similarity">
    <text evidence="2 9">Belongs to the MIP/aquaporin (TC 1.A.8) family.</text>
</comment>
<dbReference type="PANTHER" id="PTHR19139:SF199">
    <property type="entry name" value="MIP17260P"/>
    <property type="match status" value="1"/>
</dbReference>
<dbReference type="InterPro" id="IPR023271">
    <property type="entry name" value="Aquaporin-like"/>
</dbReference>
<evidence type="ECO:0000256" key="6">
    <source>
        <dbReference type="ARBA" id="ARBA00023136"/>
    </source>
</evidence>
<feature type="compositionally biased region" description="Basic and acidic residues" evidence="10">
    <location>
        <begin position="333"/>
        <end position="342"/>
    </location>
</feature>
<dbReference type="GO" id="GO:0015250">
    <property type="term" value="F:water channel activity"/>
    <property type="evidence" value="ECO:0007669"/>
    <property type="project" value="TreeGrafter"/>
</dbReference>
<evidence type="ECO:0000256" key="8">
    <source>
        <dbReference type="ARBA" id="ARBA00034651"/>
    </source>
</evidence>
<evidence type="ECO:0000256" key="1">
    <source>
        <dbReference type="ARBA" id="ARBA00004141"/>
    </source>
</evidence>
<keyword evidence="5 11" id="KW-1133">Transmembrane helix</keyword>
<keyword evidence="6 11" id="KW-0472">Membrane</keyword>
<organism evidence="12 13">
    <name type="scientific">Talaromyces proteolyticus</name>
    <dbReference type="NCBI Taxonomy" id="1131652"/>
    <lineage>
        <taxon>Eukaryota</taxon>
        <taxon>Fungi</taxon>
        <taxon>Dikarya</taxon>
        <taxon>Ascomycota</taxon>
        <taxon>Pezizomycotina</taxon>
        <taxon>Eurotiomycetes</taxon>
        <taxon>Eurotiomycetidae</taxon>
        <taxon>Eurotiales</taxon>
        <taxon>Trichocomaceae</taxon>
        <taxon>Talaromyces</taxon>
        <taxon>Talaromyces sect. Bacilispori</taxon>
    </lineage>
</organism>
<dbReference type="InterPro" id="IPR034294">
    <property type="entry name" value="Aquaporin_transptr"/>
</dbReference>
<comment type="caution">
    <text evidence="12">The sequence shown here is derived from an EMBL/GenBank/DDBJ whole genome shotgun (WGS) entry which is preliminary data.</text>
</comment>
<evidence type="ECO:0000256" key="10">
    <source>
        <dbReference type="SAM" id="MobiDB-lite"/>
    </source>
</evidence>
<feature type="transmembrane region" description="Helical" evidence="11">
    <location>
        <begin position="39"/>
        <end position="59"/>
    </location>
</feature>
<keyword evidence="7" id="KW-0325">Glycoprotein</keyword>
<accession>A0AAD4KEU6</accession>
<sequence length="342" mass="36216">MPSFRSHKARQNGGLAPISQSRGAMQLPMLNLADTSRNNAVAALGEFVGTFLFLFWSFAGTQISNTPMPPAGSNPNPSALLYASLAFGFSLTVNVWAFYRITGGLFNPSVTMALFLVGGLPAIRSVILVVAQILGGICAAAVVSALFPGALNVETTLGGGANVAQGLFIEMFLTSQLIFVIIMLAVVKHKSTFLAPVGIGLTFFLTELCGIYYTGGSLNFARSLGPAIVNHHFPHYFWIYFLGPLLGSGLASGFYALLNMMRYQTVNPGQDCDSSETATLMTTQSLSNHSAATGGAGYPSTATPKHQRNESEATAASPTYNYTNAQHGQSDSVYEKQGENAV</sequence>
<evidence type="ECO:0000256" key="9">
    <source>
        <dbReference type="RuleBase" id="RU000477"/>
    </source>
</evidence>
<dbReference type="AlphaFoldDB" id="A0AAD4KEU6"/>
<dbReference type="Proteomes" id="UP001201262">
    <property type="component" value="Unassembled WGS sequence"/>
</dbReference>
<dbReference type="PRINTS" id="PR00783">
    <property type="entry name" value="MINTRINSICP"/>
</dbReference>
<evidence type="ECO:0000313" key="13">
    <source>
        <dbReference type="Proteomes" id="UP001201262"/>
    </source>
</evidence>
<comment type="subcellular location">
    <subcellularLocation>
        <location evidence="1">Membrane</location>
        <topology evidence="1">Multi-pass membrane protein</topology>
    </subcellularLocation>
</comment>
<dbReference type="EMBL" id="JAJTJA010000014">
    <property type="protein sequence ID" value="KAH8689984.1"/>
    <property type="molecule type" value="Genomic_DNA"/>
</dbReference>
<keyword evidence="9" id="KW-0813">Transport</keyword>
<dbReference type="InterPro" id="IPR000425">
    <property type="entry name" value="MIP"/>
</dbReference>
<feature type="transmembrane region" description="Helical" evidence="11">
    <location>
        <begin position="193"/>
        <end position="215"/>
    </location>
</feature>
<dbReference type="SUPFAM" id="SSF81338">
    <property type="entry name" value="Aquaporin-like"/>
    <property type="match status" value="1"/>
</dbReference>
<dbReference type="PANTHER" id="PTHR19139">
    <property type="entry name" value="AQUAPORIN TRANSPORTER"/>
    <property type="match status" value="1"/>
</dbReference>
<protein>
    <submittedName>
        <fullName evidence="12">Aquaporin-like protein</fullName>
    </submittedName>
</protein>
<dbReference type="FunFam" id="1.20.1080.10:FF:000024">
    <property type="entry name" value="MIP aquaporin (Eurofung)"/>
    <property type="match status" value="1"/>
</dbReference>
<dbReference type="Pfam" id="PF00230">
    <property type="entry name" value="MIP"/>
    <property type="match status" value="1"/>
</dbReference>
<evidence type="ECO:0000256" key="2">
    <source>
        <dbReference type="ARBA" id="ARBA00006175"/>
    </source>
</evidence>
<keyword evidence="13" id="KW-1185">Reference proteome</keyword>
<evidence type="ECO:0000313" key="12">
    <source>
        <dbReference type="EMBL" id="KAH8689984.1"/>
    </source>
</evidence>
<reference evidence="12" key="1">
    <citation type="submission" date="2021-12" db="EMBL/GenBank/DDBJ databases">
        <title>Convergent genome expansion in fungi linked to evolution of root-endophyte symbiosis.</title>
        <authorList>
            <consortium name="DOE Joint Genome Institute"/>
            <person name="Ke Y.-H."/>
            <person name="Bonito G."/>
            <person name="Liao H.-L."/>
            <person name="Looney B."/>
            <person name="Rojas-Flechas A."/>
            <person name="Nash J."/>
            <person name="Hameed K."/>
            <person name="Schadt C."/>
            <person name="Martin F."/>
            <person name="Crous P.W."/>
            <person name="Miettinen O."/>
            <person name="Magnuson J.K."/>
            <person name="Labbe J."/>
            <person name="Jacobson D."/>
            <person name="Doktycz M.J."/>
            <person name="Veneault-Fourrey C."/>
            <person name="Kuo A."/>
            <person name="Mondo S."/>
            <person name="Calhoun S."/>
            <person name="Riley R."/>
            <person name="Ohm R."/>
            <person name="LaButti K."/>
            <person name="Andreopoulos B."/>
            <person name="Pangilinan J."/>
            <person name="Nolan M."/>
            <person name="Tritt A."/>
            <person name="Clum A."/>
            <person name="Lipzen A."/>
            <person name="Daum C."/>
            <person name="Barry K."/>
            <person name="Grigoriev I.V."/>
            <person name="Vilgalys R."/>
        </authorList>
    </citation>
    <scope>NUCLEOTIDE SEQUENCE</scope>
    <source>
        <strain evidence="12">PMI_201</strain>
    </source>
</reference>
<dbReference type="GO" id="GO:0005886">
    <property type="term" value="C:plasma membrane"/>
    <property type="evidence" value="ECO:0007669"/>
    <property type="project" value="TreeGrafter"/>
</dbReference>
<evidence type="ECO:0000256" key="3">
    <source>
        <dbReference type="ARBA" id="ARBA00022692"/>
    </source>
</evidence>
<dbReference type="GeneID" id="70251824"/>
<comment type="catalytic activity">
    <reaction evidence="8">
        <text>H2O(in) = H2O(out)</text>
        <dbReference type="Rhea" id="RHEA:29667"/>
        <dbReference type="ChEBI" id="CHEBI:15377"/>
    </reaction>
</comment>
<evidence type="ECO:0000256" key="5">
    <source>
        <dbReference type="ARBA" id="ARBA00022989"/>
    </source>
</evidence>
<evidence type="ECO:0000256" key="11">
    <source>
        <dbReference type="SAM" id="Phobius"/>
    </source>
</evidence>
<evidence type="ECO:0000256" key="4">
    <source>
        <dbReference type="ARBA" id="ARBA00022737"/>
    </source>
</evidence>
<keyword evidence="3 9" id="KW-0812">Transmembrane</keyword>